<dbReference type="PANTHER" id="PTHR34613">
    <property type="entry name" value="SLL0800 PROTEIN"/>
    <property type="match status" value="1"/>
</dbReference>
<dbReference type="RefSeq" id="WP_316435476.1">
    <property type="nucleotide sequence ID" value="NZ_CP053586.1"/>
</dbReference>
<evidence type="ECO:0000313" key="1">
    <source>
        <dbReference type="EMBL" id="WNZ23737.1"/>
    </source>
</evidence>
<dbReference type="NCBIfam" id="TIGR01784">
    <property type="entry name" value="T_den_put_tspse"/>
    <property type="match status" value="1"/>
</dbReference>
<protein>
    <submittedName>
        <fullName evidence="1">Rpn family recombination-promoting nuclease/putative transposase</fullName>
    </submittedName>
</protein>
<dbReference type="AlphaFoldDB" id="A0AA96WCE5"/>
<organism evidence="1">
    <name type="scientific">Leptolyngbya sp. NK1-12</name>
    <dbReference type="NCBI Taxonomy" id="2547451"/>
    <lineage>
        <taxon>Bacteria</taxon>
        <taxon>Bacillati</taxon>
        <taxon>Cyanobacteriota</taxon>
        <taxon>Cyanophyceae</taxon>
        <taxon>Leptolyngbyales</taxon>
        <taxon>Leptolyngbyaceae</taxon>
        <taxon>Leptolyngbya group</taxon>
        <taxon>Leptolyngbya</taxon>
    </lineage>
</organism>
<reference evidence="1" key="1">
    <citation type="submission" date="2020-05" db="EMBL/GenBank/DDBJ databases">
        <authorList>
            <person name="Zhu T."/>
            <person name="Keshari N."/>
            <person name="Lu X."/>
        </authorList>
    </citation>
    <scope>NUCLEOTIDE SEQUENCE</scope>
    <source>
        <strain evidence="1">NK1-12</strain>
    </source>
</reference>
<accession>A0AA96WCE5</accession>
<name>A0AA96WCE5_9CYAN</name>
<proteinExistence type="predicted"/>
<sequence length="262" mass="29961">MFDNVCKFLAETFSTDFAAWLIGQPRTLTELSPAELSLEPIRADALILLQAEDMVLHLEFQTQPDASIPFRMIDYRLRVYRRFPQKAMHQFVIYLSATESDLVQQTAFVLPRTRHEFEVIRLWEQNPESFLQTPGLLPFAALCQTDDSSAVLRQAAQRIQEIQDPRVKSNLAASTAILAGLVLKKDLIRRILRSELMRESVIYQEIREEGLEEGRAEGRAEAMREVALKLIQQNLPLEQIALVTELPLETLRQLADESTPLS</sequence>
<dbReference type="InterPro" id="IPR010106">
    <property type="entry name" value="RpnA"/>
</dbReference>
<dbReference type="EMBL" id="CP053586">
    <property type="protein sequence ID" value="WNZ23737.1"/>
    <property type="molecule type" value="Genomic_DNA"/>
</dbReference>
<dbReference type="PANTHER" id="PTHR34613:SF1">
    <property type="entry name" value="SLL6017 PROTEIN"/>
    <property type="match status" value="1"/>
</dbReference>
<gene>
    <name evidence="1" type="ORF">HJG54_13325</name>
</gene>